<dbReference type="InterPro" id="IPR036915">
    <property type="entry name" value="Cyclin-like_sf"/>
</dbReference>
<dbReference type="GO" id="GO:0044843">
    <property type="term" value="P:cell cycle G1/S phase transition"/>
    <property type="evidence" value="ECO:0007669"/>
    <property type="project" value="UniProtKB-ARBA"/>
</dbReference>
<accession>A0A060T1S9</accession>
<name>A0A060T1S9_BLAAD</name>
<evidence type="ECO:0000256" key="5">
    <source>
        <dbReference type="RuleBase" id="RU000383"/>
    </source>
</evidence>
<evidence type="ECO:0000259" key="6">
    <source>
        <dbReference type="SMART" id="SM00385"/>
    </source>
</evidence>
<sequence length="344" mass="39266">MEYRNDILCHWQDLYQKTRCNPNMIDIQPELEWHMRPHLLDFLVDSHGGLGLKQETLFLAISIIDRYTSKRVVYKRHYQLVGCAALWIASKYHDCKSKIPTLDELKLLCCHAYESHMFVQMEMHILSTLDWLVDCSTCDLYVDAYLNDVKTIYRLDPNVRMVALYLCEVSLFYKHMIEFSSADLAFCAVRLAMVVCNMNPGELYPGPYHDTPVTELSRCLDLMARACTSPPRSLHVKHSAPNGCAVDLVRLHVNGKARPVTPMNSTGYEPRQLPSPAVEGAYGVNKGINTGVPMVATVATVPAVSMAPMTMTPPYTPEPHYDNYGQYYYGDETEDDYDYDCEEY</sequence>
<dbReference type="Pfam" id="PF00134">
    <property type="entry name" value="Cyclin_N"/>
    <property type="match status" value="1"/>
</dbReference>
<evidence type="ECO:0000256" key="2">
    <source>
        <dbReference type="ARBA" id="ARBA00022618"/>
    </source>
</evidence>
<dbReference type="CDD" id="cd20537">
    <property type="entry name" value="CYCLIN_CCNO-like_rpt2"/>
    <property type="match status" value="1"/>
</dbReference>
<dbReference type="PANTHER" id="PTHR10177">
    <property type="entry name" value="CYCLINS"/>
    <property type="match status" value="1"/>
</dbReference>
<dbReference type="SMART" id="SM00385">
    <property type="entry name" value="CYCLIN"/>
    <property type="match status" value="2"/>
</dbReference>
<keyword evidence="4" id="KW-0131">Cell cycle</keyword>
<dbReference type="InterPro" id="IPR039361">
    <property type="entry name" value="Cyclin"/>
</dbReference>
<reference evidence="7" key="1">
    <citation type="submission" date="2014-02" db="EMBL/GenBank/DDBJ databases">
        <authorList>
            <person name="Genoscope - CEA"/>
        </authorList>
    </citation>
    <scope>NUCLEOTIDE SEQUENCE</scope>
    <source>
        <strain evidence="7">LS3</strain>
    </source>
</reference>
<dbReference type="CDD" id="cd20559">
    <property type="entry name" value="CYCLIN_ScCLN_like"/>
    <property type="match status" value="1"/>
</dbReference>
<feature type="domain" description="Cyclin-like" evidence="6">
    <location>
        <begin position="41"/>
        <end position="127"/>
    </location>
</feature>
<feature type="domain" description="Cyclin-like" evidence="6">
    <location>
        <begin position="144"/>
        <end position="225"/>
    </location>
</feature>
<dbReference type="InterPro" id="IPR013763">
    <property type="entry name" value="Cyclin-like_dom"/>
</dbReference>
<evidence type="ECO:0000256" key="3">
    <source>
        <dbReference type="ARBA" id="ARBA00023127"/>
    </source>
</evidence>
<protein>
    <submittedName>
        <fullName evidence="7">ARAD1A02530p</fullName>
    </submittedName>
</protein>
<dbReference type="Gene3D" id="1.10.472.10">
    <property type="entry name" value="Cyclin-like"/>
    <property type="match status" value="2"/>
</dbReference>
<dbReference type="InterPro" id="IPR006671">
    <property type="entry name" value="Cyclin_N"/>
</dbReference>
<evidence type="ECO:0000256" key="4">
    <source>
        <dbReference type="ARBA" id="ARBA00023306"/>
    </source>
</evidence>
<gene>
    <name evidence="7" type="ORF">GNLVRS02_ARAD1A02530g</name>
</gene>
<evidence type="ECO:0000313" key="7">
    <source>
        <dbReference type="EMBL" id="CDP33136.1"/>
    </source>
</evidence>
<dbReference type="GO" id="GO:0051726">
    <property type="term" value="P:regulation of cell cycle"/>
    <property type="evidence" value="ECO:0007669"/>
    <property type="project" value="UniProtKB-ARBA"/>
</dbReference>
<keyword evidence="2" id="KW-0132">Cell division</keyword>
<dbReference type="EMBL" id="HG937691">
    <property type="protein sequence ID" value="CDP33136.1"/>
    <property type="molecule type" value="Genomic_DNA"/>
</dbReference>
<dbReference type="PROSITE" id="PS00292">
    <property type="entry name" value="CYCLINS"/>
    <property type="match status" value="1"/>
</dbReference>
<dbReference type="SUPFAM" id="SSF47954">
    <property type="entry name" value="Cyclin-like"/>
    <property type="match status" value="2"/>
</dbReference>
<dbReference type="AlphaFoldDB" id="A0A060T1S9"/>
<dbReference type="FunFam" id="1.10.472.10:FF:000010">
    <property type="entry name" value="G1/S-specific cyclin Cln1"/>
    <property type="match status" value="1"/>
</dbReference>
<dbReference type="GO" id="GO:0051301">
    <property type="term" value="P:cell division"/>
    <property type="evidence" value="ECO:0007669"/>
    <property type="project" value="UniProtKB-KW"/>
</dbReference>
<dbReference type="GO" id="GO:0016538">
    <property type="term" value="F:cyclin-dependent protein serine/threonine kinase regulator activity"/>
    <property type="evidence" value="ECO:0007669"/>
    <property type="project" value="UniProtKB-ARBA"/>
</dbReference>
<organism evidence="7">
    <name type="scientific">Blastobotrys adeninivorans</name>
    <name type="common">Yeast</name>
    <name type="synonym">Arxula adeninivorans</name>
    <dbReference type="NCBI Taxonomy" id="409370"/>
    <lineage>
        <taxon>Eukaryota</taxon>
        <taxon>Fungi</taxon>
        <taxon>Dikarya</taxon>
        <taxon>Ascomycota</taxon>
        <taxon>Saccharomycotina</taxon>
        <taxon>Dipodascomycetes</taxon>
        <taxon>Dipodascales</taxon>
        <taxon>Trichomonascaceae</taxon>
        <taxon>Blastobotrys</taxon>
    </lineage>
</organism>
<evidence type="ECO:0000256" key="1">
    <source>
        <dbReference type="ARBA" id="ARBA00008742"/>
    </source>
</evidence>
<proteinExistence type="inferred from homology"/>
<dbReference type="InterPro" id="IPR048258">
    <property type="entry name" value="Cyclins_cyclin-box"/>
</dbReference>
<comment type="similarity">
    <text evidence="1 5">Belongs to the cyclin family.</text>
</comment>
<keyword evidence="3 5" id="KW-0195">Cyclin</keyword>
<reference evidence="7" key="2">
    <citation type="submission" date="2014-06" db="EMBL/GenBank/DDBJ databases">
        <title>The complete genome of Blastobotrys (Arxula) adeninivorans LS3 - a yeast of biotechnological interest.</title>
        <authorList>
            <person name="Kunze G."/>
            <person name="Gaillardin C."/>
            <person name="Czernicka M."/>
            <person name="Durrens P."/>
            <person name="Martin T."/>
            <person name="Boer E."/>
            <person name="Gabaldon T."/>
            <person name="Cruz J."/>
            <person name="Talla E."/>
            <person name="Marck C."/>
            <person name="Goffeau A."/>
            <person name="Barbe V."/>
            <person name="Baret P."/>
            <person name="Baronian K."/>
            <person name="Beier S."/>
            <person name="Bleykasten C."/>
            <person name="Bode R."/>
            <person name="Casaregola S."/>
            <person name="Despons L."/>
            <person name="Fairhead C."/>
            <person name="Giersberg M."/>
            <person name="Gierski P."/>
            <person name="Hahnel U."/>
            <person name="Hartmann A."/>
            <person name="Jankowska D."/>
            <person name="Jubin C."/>
            <person name="Jung P."/>
            <person name="Lafontaine I."/>
            <person name="Leh-Louis V."/>
            <person name="Lemaire M."/>
            <person name="Marcet-Houben M."/>
            <person name="Mascher M."/>
            <person name="Morel G."/>
            <person name="Richard G.-F."/>
            <person name="Riechen J."/>
            <person name="Sacerdot C."/>
            <person name="Sarkar A."/>
            <person name="Savel G."/>
            <person name="Schacherer J."/>
            <person name="Sherman D."/>
            <person name="Straub M.-L."/>
            <person name="Stein N."/>
            <person name="Thierry A."/>
            <person name="Trautwein-Schult A."/>
            <person name="Westhof E."/>
            <person name="Worch S."/>
            <person name="Dujon B."/>
            <person name="Souciet J.-L."/>
            <person name="Wincker P."/>
            <person name="Scholz U."/>
            <person name="Neuveglise N."/>
        </authorList>
    </citation>
    <scope>NUCLEOTIDE SEQUENCE</scope>
    <source>
        <strain evidence="7">LS3</strain>
    </source>
</reference>
<dbReference type="PhylomeDB" id="A0A060T1S9"/>